<proteinExistence type="predicted"/>
<accession>A0A9X1S698</accession>
<keyword evidence="3" id="KW-1185">Reference proteome</keyword>
<dbReference type="RefSeq" id="WP_227890922.1">
    <property type="nucleotide sequence ID" value="NZ_CP095461.1"/>
</dbReference>
<sequence>MIIHTFLTAASAACPQARTSVPSTAPLMRTLGRRVAGSGTAAGTAGFGITWRPFDGGRG</sequence>
<dbReference type="Proteomes" id="UP001139264">
    <property type="component" value="Unassembled WGS sequence"/>
</dbReference>
<evidence type="ECO:0000313" key="4">
    <source>
        <dbReference type="Proteomes" id="UP001139264"/>
    </source>
</evidence>
<evidence type="ECO:0000313" key="1">
    <source>
        <dbReference type="EMBL" id="MCC3266111.1"/>
    </source>
</evidence>
<organism evidence="2 4">
    <name type="scientific">Arthrobacter gengyunqii</name>
    <dbReference type="NCBI Taxonomy" id="2886940"/>
    <lineage>
        <taxon>Bacteria</taxon>
        <taxon>Bacillati</taxon>
        <taxon>Actinomycetota</taxon>
        <taxon>Actinomycetes</taxon>
        <taxon>Micrococcales</taxon>
        <taxon>Micrococcaceae</taxon>
        <taxon>Arthrobacter</taxon>
    </lineage>
</organism>
<name>A0A9X1S698_9MICC</name>
<evidence type="ECO:0000313" key="2">
    <source>
        <dbReference type="EMBL" id="MCC3268826.1"/>
    </source>
</evidence>
<dbReference type="AlphaFoldDB" id="A0A9X1S698"/>
<gene>
    <name evidence="2" type="ORF">LJ751_05545</name>
    <name evidence="1" type="ORF">LJ752_08630</name>
</gene>
<evidence type="ECO:0000313" key="3">
    <source>
        <dbReference type="Proteomes" id="UP001139168"/>
    </source>
</evidence>
<dbReference type="EMBL" id="JAJFZQ010000005">
    <property type="protein sequence ID" value="MCC3266111.1"/>
    <property type="molecule type" value="Genomic_DNA"/>
</dbReference>
<protein>
    <submittedName>
        <fullName evidence="2">Uncharacterized protein</fullName>
    </submittedName>
</protein>
<comment type="caution">
    <text evidence="2">The sequence shown here is derived from an EMBL/GenBank/DDBJ whole genome shotgun (WGS) entry which is preliminary data.</text>
</comment>
<dbReference type="Proteomes" id="UP001139168">
    <property type="component" value="Unassembled WGS sequence"/>
</dbReference>
<dbReference type="EMBL" id="JAJFZP010000005">
    <property type="protein sequence ID" value="MCC3268826.1"/>
    <property type="molecule type" value="Genomic_DNA"/>
</dbReference>
<reference evidence="2" key="1">
    <citation type="submission" date="2021-10" db="EMBL/GenBank/DDBJ databases">
        <title>Novel species in genus Arthrobacter.</title>
        <authorList>
            <person name="Liu Y."/>
        </authorList>
    </citation>
    <scope>NUCLEOTIDE SEQUENCE</scope>
    <source>
        <strain evidence="1">Zg-Y786</strain>
        <strain evidence="2">Zg-Y809</strain>
    </source>
</reference>